<evidence type="ECO:0000313" key="2">
    <source>
        <dbReference type="EMBL" id="CAB4985186.1"/>
    </source>
</evidence>
<feature type="region of interest" description="Disordered" evidence="1">
    <location>
        <begin position="99"/>
        <end position="119"/>
    </location>
</feature>
<protein>
    <submittedName>
        <fullName evidence="2">Unannotated protein</fullName>
    </submittedName>
</protein>
<name>A0A6J7MW36_9ZZZZ</name>
<gene>
    <name evidence="2" type="ORF">UFOPK3957_00681</name>
</gene>
<dbReference type="EMBL" id="CAFBOM010000095">
    <property type="protein sequence ID" value="CAB4985186.1"/>
    <property type="molecule type" value="Genomic_DNA"/>
</dbReference>
<feature type="region of interest" description="Disordered" evidence="1">
    <location>
        <begin position="18"/>
        <end position="38"/>
    </location>
</feature>
<organism evidence="2">
    <name type="scientific">freshwater metagenome</name>
    <dbReference type="NCBI Taxonomy" id="449393"/>
    <lineage>
        <taxon>unclassified sequences</taxon>
        <taxon>metagenomes</taxon>
        <taxon>ecological metagenomes</taxon>
    </lineage>
</organism>
<reference evidence="2" key="1">
    <citation type="submission" date="2020-05" db="EMBL/GenBank/DDBJ databases">
        <authorList>
            <person name="Chiriac C."/>
            <person name="Salcher M."/>
            <person name="Ghai R."/>
            <person name="Kavagutti S V."/>
        </authorList>
    </citation>
    <scope>NUCLEOTIDE SEQUENCE</scope>
</reference>
<sequence>MTLPTLLATTFWIPSMTSGSNGEVTPEFPESEVSGKATSPRIAGALDSAALPPEPPHPASSIMADAMNAPATVGLIEPDVRPAKRLLLAFNATPILTGTSSHHRSIPAKTIADQDGAPP</sequence>
<evidence type="ECO:0000256" key="1">
    <source>
        <dbReference type="SAM" id="MobiDB-lite"/>
    </source>
</evidence>
<proteinExistence type="predicted"/>
<dbReference type="AlphaFoldDB" id="A0A6J7MW36"/>
<accession>A0A6J7MW36</accession>